<name>A0A2I2GFB9_9EURO</name>
<dbReference type="EMBL" id="MSFO01000002">
    <property type="protein sequence ID" value="PLB51576.1"/>
    <property type="molecule type" value="Genomic_DNA"/>
</dbReference>
<reference evidence="1 2" key="1">
    <citation type="submission" date="2016-12" db="EMBL/GenBank/DDBJ databases">
        <title>The genomes of Aspergillus section Nigri reveals drivers in fungal speciation.</title>
        <authorList>
            <consortium name="DOE Joint Genome Institute"/>
            <person name="Vesth T.C."/>
            <person name="Nybo J."/>
            <person name="Theobald S."/>
            <person name="Brandl J."/>
            <person name="Frisvad J.C."/>
            <person name="Nielsen K.F."/>
            <person name="Lyhne E.K."/>
            <person name="Kogle M.E."/>
            <person name="Kuo A."/>
            <person name="Riley R."/>
            <person name="Clum A."/>
            <person name="Nolan M."/>
            <person name="Lipzen A."/>
            <person name="Salamov A."/>
            <person name="Henrissat B."/>
            <person name="Wiebenga A."/>
            <person name="De Vries R.P."/>
            <person name="Grigoriev I.V."/>
            <person name="Mortensen U.H."/>
            <person name="Andersen M.R."/>
            <person name="Baker S.E."/>
        </authorList>
    </citation>
    <scope>NUCLEOTIDE SEQUENCE [LARGE SCALE GENOMIC DNA]</scope>
    <source>
        <strain evidence="1 2">IBT 23096</strain>
    </source>
</reference>
<protein>
    <submittedName>
        <fullName evidence="1">Uncharacterized protein</fullName>
    </submittedName>
</protein>
<accession>A0A2I2GFB9</accession>
<gene>
    <name evidence="1" type="ORF">P170DRAFT_461781</name>
</gene>
<dbReference type="GeneID" id="36559759"/>
<comment type="caution">
    <text evidence="1">The sequence shown here is derived from an EMBL/GenBank/DDBJ whole genome shotgun (WGS) entry which is preliminary data.</text>
</comment>
<sequence length="141" mass="15963">MFSSADGEILGLWYEKLPSVPGHHFTSLSANISSLKTCYMGSRCTGMLIVHNDDTRSVLDQWYEDTNAKPHIKALSYQRDNVLRFHLTRDGYQFLSRVESLPAASSSPVSTGEIFVDVAYGDDIIWLFSQWHDRICRGSDL</sequence>
<organism evidence="1 2">
    <name type="scientific">Aspergillus steynii IBT 23096</name>
    <dbReference type="NCBI Taxonomy" id="1392250"/>
    <lineage>
        <taxon>Eukaryota</taxon>
        <taxon>Fungi</taxon>
        <taxon>Dikarya</taxon>
        <taxon>Ascomycota</taxon>
        <taxon>Pezizomycotina</taxon>
        <taxon>Eurotiomycetes</taxon>
        <taxon>Eurotiomycetidae</taxon>
        <taxon>Eurotiales</taxon>
        <taxon>Aspergillaceae</taxon>
        <taxon>Aspergillus</taxon>
        <taxon>Aspergillus subgen. Circumdati</taxon>
    </lineage>
</organism>
<dbReference type="STRING" id="1392250.A0A2I2GFB9"/>
<dbReference type="VEuPathDB" id="FungiDB:P170DRAFT_461781"/>
<proteinExistence type="predicted"/>
<evidence type="ECO:0000313" key="2">
    <source>
        <dbReference type="Proteomes" id="UP000234275"/>
    </source>
</evidence>
<dbReference type="OrthoDB" id="4491087at2759"/>
<dbReference type="Proteomes" id="UP000234275">
    <property type="component" value="Unassembled WGS sequence"/>
</dbReference>
<dbReference type="RefSeq" id="XP_024706878.1">
    <property type="nucleotide sequence ID" value="XM_024852061.1"/>
</dbReference>
<dbReference type="AlphaFoldDB" id="A0A2I2GFB9"/>
<evidence type="ECO:0000313" key="1">
    <source>
        <dbReference type="EMBL" id="PLB51576.1"/>
    </source>
</evidence>
<keyword evidence="2" id="KW-1185">Reference proteome</keyword>